<protein>
    <submittedName>
        <fullName evidence="1">Putative adenylate cyclase</fullName>
    </submittedName>
</protein>
<dbReference type="VEuPathDB" id="ToxoDB:TGFOU_407740"/>
<dbReference type="EMBL" id="AEYH02003292">
    <property type="protein sequence ID" value="KFG29556.1"/>
    <property type="molecule type" value="Genomic_DNA"/>
</dbReference>
<organism evidence="1 2">
    <name type="scientific">Toxoplasma gondii FOU</name>
    <dbReference type="NCBI Taxonomy" id="943167"/>
    <lineage>
        <taxon>Eukaryota</taxon>
        <taxon>Sar</taxon>
        <taxon>Alveolata</taxon>
        <taxon>Apicomplexa</taxon>
        <taxon>Conoidasida</taxon>
        <taxon>Coccidia</taxon>
        <taxon>Eucoccidiorida</taxon>
        <taxon>Eimeriorina</taxon>
        <taxon>Sarcocystidae</taxon>
        <taxon>Toxoplasma</taxon>
    </lineage>
</organism>
<comment type="caution">
    <text evidence="1">The sequence shown here is derived from an EMBL/GenBank/DDBJ whole genome shotgun (WGS) entry which is preliminary data.</text>
</comment>
<name>A0A086JBN8_TOXGO</name>
<reference evidence="1 2" key="1">
    <citation type="submission" date="2014-07" db="EMBL/GenBank/DDBJ databases">
        <authorList>
            <person name="Sibley D."/>
            <person name="Venepally P."/>
            <person name="Karamycheva S."/>
            <person name="Hadjithomas M."/>
            <person name="Khan A."/>
            <person name="Brunk B."/>
            <person name="Roos D."/>
            <person name="Caler E."/>
            <person name="Lorenzi H."/>
        </authorList>
    </citation>
    <scope>NUCLEOTIDE SEQUENCE [LARGE SCALE GENOMIC DNA]</scope>
    <source>
        <strain evidence="1 2">FOU</strain>
    </source>
</reference>
<evidence type="ECO:0000313" key="1">
    <source>
        <dbReference type="EMBL" id="KFG29556.1"/>
    </source>
</evidence>
<sequence>HPLLSWPQWSGKKQLREMMLPSAPYLEQTSLLGKSSKYNAFRPPLDYPVPTGPLFAHEWCGVQPFSKDASNNRELSV</sequence>
<proteinExistence type="predicted"/>
<gene>
    <name evidence="1" type="ORF">TGFOU_407740</name>
</gene>
<accession>A0A086JBN8</accession>
<evidence type="ECO:0000313" key="2">
    <source>
        <dbReference type="Proteomes" id="UP000028838"/>
    </source>
</evidence>
<dbReference type="Proteomes" id="UP000028838">
    <property type="component" value="Unassembled WGS sequence"/>
</dbReference>
<dbReference type="AlphaFoldDB" id="A0A086JBN8"/>
<feature type="non-terminal residue" evidence="1">
    <location>
        <position position="1"/>
    </location>
</feature>